<accession>A0ABV8CIB0</accession>
<sequence length="99" mass="11635">MKRTNSFTRYVMPLVVQRSMAWLQAKQGNFMKKIILLCFIFPAISFAATTKENNKVTVYQELCAKEQDPVKRQNYCYMMENNTQAHTLFNVFRKDVAIV</sequence>
<proteinExistence type="predicted"/>
<evidence type="ECO:0000313" key="1">
    <source>
        <dbReference type="EMBL" id="MFC3909755.1"/>
    </source>
</evidence>
<reference evidence="2" key="1">
    <citation type="journal article" date="2019" name="Int. J. Syst. Evol. Microbiol.">
        <title>The Global Catalogue of Microorganisms (GCM) 10K type strain sequencing project: providing services to taxonomists for standard genome sequencing and annotation.</title>
        <authorList>
            <consortium name="The Broad Institute Genomics Platform"/>
            <consortium name="The Broad Institute Genome Sequencing Center for Infectious Disease"/>
            <person name="Wu L."/>
            <person name="Ma J."/>
        </authorList>
    </citation>
    <scope>NUCLEOTIDE SEQUENCE [LARGE SCALE GENOMIC DNA]</scope>
    <source>
        <strain evidence="2">CCUG 59858</strain>
    </source>
</reference>
<gene>
    <name evidence="1" type="ORF">ACFORL_11805</name>
</gene>
<evidence type="ECO:0000313" key="2">
    <source>
        <dbReference type="Proteomes" id="UP001595758"/>
    </source>
</evidence>
<protein>
    <submittedName>
        <fullName evidence="1">Uncharacterized protein</fullName>
    </submittedName>
</protein>
<keyword evidence="2" id="KW-1185">Reference proteome</keyword>
<organism evidence="1 2">
    <name type="scientific">Legionella dresdenensis</name>
    <dbReference type="NCBI Taxonomy" id="450200"/>
    <lineage>
        <taxon>Bacteria</taxon>
        <taxon>Pseudomonadati</taxon>
        <taxon>Pseudomonadota</taxon>
        <taxon>Gammaproteobacteria</taxon>
        <taxon>Legionellales</taxon>
        <taxon>Legionellaceae</taxon>
        <taxon>Legionella</taxon>
    </lineage>
</organism>
<dbReference type="RefSeq" id="WP_382344274.1">
    <property type="nucleotide sequence ID" value="NZ_JBHSAB010000029.1"/>
</dbReference>
<comment type="caution">
    <text evidence="1">The sequence shown here is derived from an EMBL/GenBank/DDBJ whole genome shotgun (WGS) entry which is preliminary data.</text>
</comment>
<name>A0ABV8CIB0_9GAMM</name>
<dbReference type="Proteomes" id="UP001595758">
    <property type="component" value="Unassembled WGS sequence"/>
</dbReference>
<dbReference type="EMBL" id="JBHSAB010000029">
    <property type="protein sequence ID" value="MFC3909755.1"/>
    <property type="molecule type" value="Genomic_DNA"/>
</dbReference>